<dbReference type="GO" id="GO:0005759">
    <property type="term" value="C:mitochondrial matrix"/>
    <property type="evidence" value="ECO:0007669"/>
    <property type="project" value="TreeGrafter"/>
</dbReference>
<proteinExistence type="inferred from homology"/>
<dbReference type="PANTHER" id="PTHR22602">
    <property type="entry name" value="TRANSFERASE CAF17, MITOCHONDRIAL-RELATED"/>
    <property type="match status" value="1"/>
</dbReference>
<gene>
    <name evidence="7" type="ORF">RDB_LOCUS33931</name>
</gene>
<reference evidence="7" key="1">
    <citation type="submission" date="2021-01" db="EMBL/GenBank/DDBJ databases">
        <authorList>
            <person name="Kaushik A."/>
        </authorList>
    </citation>
    <scope>NUCLEOTIDE SEQUENCE</scope>
    <source>
        <strain evidence="7">AG4-RS23</strain>
    </source>
</reference>
<evidence type="ECO:0000313" key="8">
    <source>
        <dbReference type="Proteomes" id="UP000663861"/>
    </source>
</evidence>
<feature type="region of interest" description="Disordered" evidence="5">
    <location>
        <begin position="326"/>
        <end position="349"/>
    </location>
</feature>
<evidence type="ECO:0000256" key="5">
    <source>
        <dbReference type="SAM" id="MobiDB-lite"/>
    </source>
</evidence>
<evidence type="ECO:0000313" key="7">
    <source>
        <dbReference type="EMBL" id="CAE6437266.1"/>
    </source>
</evidence>
<dbReference type="AlphaFoldDB" id="A0A8H2XZH1"/>
<dbReference type="Proteomes" id="UP000663861">
    <property type="component" value="Unassembled WGS sequence"/>
</dbReference>
<dbReference type="PANTHER" id="PTHR22602:SF0">
    <property type="entry name" value="TRANSFERASE CAF17, MITOCHONDRIAL-RELATED"/>
    <property type="match status" value="1"/>
</dbReference>
<sequence length="407" mass="45482">MSFVRLHQSIQPQLIGFGIRRFSSATSTRLCSQLSNRGVLYVSGADSKVFLNGIVASAVKDHPFYTTFLSAQGRVLYDVFIYPHTVDGRPGYLIDYDNRSSDATPILTLLKRHVLRSKVRISDASDEWKRHVLRSKVRISDASDEWKVWSVWDPTSQEHSFPTMKEWRAGRSGAVEPLYAENEHRLGHEYDQNTIGSRDLRAPGMGDRLLVRAGDKPGVSCDPVQDETRFTLHRILHGVPEGRDDIAPLQAFPMDSNMDLMGGLDFRKGCYVGQELTVRTYHTGVIRKRIMPVSLTLAPSQPTIQNLLEPNPSIPRLPVQTSIQAERLAGSSPTDSNRPTRPRGTGTLLSNVHGVGLALLRLEHVEGVERGELVMSFTQMGNTGPKNWIVQPRRPAWWPAADNSTAQ</sequence>
<dbReference type="Gene3D" id="3.30.1360.120">
    <property type="entry name" value="Probable tRNA modification gtpase trme, domain 1"/>
    <property type="match status" value="2"/>
</dbReference>
<dbReference type="InterPro" id="IPR027266">
    <property type="entry name" value="TrmE/GcvT-like"/>
</dbReference>
<accession>A0A8H2XZH1</accession>
<evidence type="ECO:0000256" key="2">
    <source>
        <dbReference type="ARBA" id="ARBA00022946"/>
    </source>
</evidence>
<name>A0A8H2XZH1_9AGAM</name>
<evidence type="ECO:0000256" key="3">
    <source>
        <dbReference type="ARBA" id="ARBA00023128"/>
    </source>
</evidence>
<keyword evidence="2" id="KW-0809">Transit peptide</keyword>
<keyword evidence="3" id="KW-0496">Mitochondrion</keyword>
<evidence type="ECO:0000256" key="4">
    <source>
        <dbReference type="ARBA" id="ARBA00093447"/>
    </source>
</evidence>
<comment type="caution">
    <text evidence="7">The sequence shown here is derived from an EMBL/GenBank/DDBJ whole genome shotgun (WGS) entry which is preliminary data.</text>
</comment>
<protein>
    <recommendedName>
        <fullName evidence="6">CAF17 C-terminal domain-containing protein</fullName>
    </recommendedName>
</protein>
<evidence type="ECO:0000259" key="6">
    <source>
        <dbReference type="Pfam" id="PF25455"/>
    </source>
</evidence>
<evidence type="ECO:0000256" key="1">
    <source>
        <dbReference type="ARBA" id="ARBA00004173"/>
    </source>
</evidence>
<dbReference type="InterPro" id="IPR045179">
    <property type="entry name" value="YgfZ/GcvT"/>
</dbReference>
<dbReference type="EMBL" id="CAJMWY010000532">
    <property type="protein sequence ID" value="CAE6437266.1"/>
    <property type="molecule type" value="Genomic_DNA"/>
</dbReference>
<comment type="similarity">
    <text evidence="4">Belongs to the GcvT family. CAF17/IBA57 subfamily.</text>
</comment>
<dbReference type="Pfam" id="PF25455">
    <property type="entry name" value="Beta-barrel_CAF17_C"/>
    <property type="match status" value="1"/>
</dbReference>
<dbReference type="SUPFAM" id="SSF103025">
    <property type="entry name" value="Folate-binding domain"/>
    <property type="match status" value="2"/>
</dbReference>
<feature type="domain" description="CAF17 C-terminal" evidence="6">
    <location>
        <begin position="287"/>
        <end position="399"/>
    </location>
</feature>
<dbReference type="InterPro" id="IPR017703">
    <property type="entry name" value="YgfZ/GCV_T_CS"/>
</dbReference>
<organism evidence="7 8">
    <name type="scientific">Rhizoctonia solani</name>
    <dbReference type="NCBI Taxonomy" id="456999"/>
    <lineage>
        <taxon>Eukaryota</taxon>
        <taxon>Fungi</taxon>
        <taxon>Dikarya</taxon>
        <taxon>Basidiomycota</taxon>
        <taxon>Agaricomycotina</taxon>
        <taxon>Agaricomycetes</taxon>
        <taxon>Cantharellales</taxon>
        <taxon>Ceratobasidiaceae</taxon>
        <taxon>Rhizoctonia</taxon>
    </lineage>
</organism>
<dbReference type="InterPro" id="IPR057460">
    <property type="entry name" value="CAF17_C"/>
</dbReference>
<dbReference type="GO" id="GO:0016226">
    <property type="term" value="P:iron-sulfur cluster assembly"/>
    <property type="evidence" value="ECO:0007669"/>
    <property type="project" value="TreeGrafter"/>
</dbReference>
<comment type="subcellular location">
    <subcellularLocation>
        <location evidence="1">Mitochondrion</location>
    </subcellularLocation>
</comment>
<dbReference type="NCBIfam" id="TIGR03317">
    <property type="entry name" value="ygfZ_signature"/>
    <property type="match status" value="1"/>
</dbReference>